<evidence type="ECO:0000313" key="2">
    <source>
        <dbReference type="EMBL" id="KAK7583933.1"/>
    </source>
</evidence>
<reference evidence="2 3" key="1">
    <citation type="submission" date="2024-03" db="EMBL/GenBank/DDBJ databases">
        <title>Adaptation during the transition from Ophiocordyceps entomopathogen to insect associate is accompanied by gene loss and intensified selection.</title>
        <authorList>
            <person name="Ward C.M."/>
            <person name="Onetto C.A."/>
            <person name="Borneman A.R."/>
        </authorList>
    </citation>
    <scope>NUCLEOTIDE SEQUENCE [LARGE SCALE GENOMIC DNA]</scope>
    <source>
        <strain evidence="2">AWRI1</strain>
        <tissue evidence="2">Single Adult Female</tissue>
    </source>
</reference>
<dbReference type="Proteomes" id="UP001367676">
    <property type="component" value="Unassembled WGS sequence"/>
</dbReference>
<name>A0AAN9TCU2_9HEMI</name>
<feature type="region of interest" description="Disordered" evidence="1">
    <location>
        <begin position="1"/>
        <end position="55"/>
    </location>
</feature>
<evidence type="ECO:0000256" key="1">
    <source>
        <dbReference type="SAM" id="MobiDB-lite"/>
    </source>
</evidence>
<evidence type="ECO:0000313" key="3">
    <source>
        <dbReference type="Proteomes" id="UP001367676"/>
    </source>
</evidence>
<keyword evidence="3" id="KW-1185">Reference proteome</keyword>
<comment type="caution">
    <text evidence="2">The sequence shown here is derived from an EMBL/GenBank/DDBJ whole genome shotgun (WGS) entry which is preliminary data.</text>
</comment>
<accession>A0AAN9TCU2</accession>
<feature type="region of interest" description="Disordered" evidence="1">
    <location>
        <begin position="140"/>
        <end position="165"/>
    </location>
</feature>
<feature type="compositionally biased region" description="Basic residues" evidence="1">
    <location>
        <begin position="32"/>
        <end position="48"/>
    </location>
</feature>
<gene>
    <name evidence="2" type="ORF">V9T40_004896</name>
</gene>
<feature type="compositionally biased region" description="Low complexity" evidence="1">
    <location>
        <begin position="140"/>
        <end position="153"/>
    </location>
</feature>
<protein>
    <submittedName>
        <fullName evidence="2">Uncharacterized protein</fullName>
    </submittedName>
</protein>
<organism evidence="2 3">
    <name type="scientific">Parthenolecanium corni</name>
    <dbReference type="NCBI Taxonomy" id="536013"/>
    <lineage>
        <taxon>Eukaryota</taxon>
        <taxon>Metazoa</taxon>
        <taxon>Ecdysozoa</taxon>
        <taxon>Arthropoda</taxon>
        <taxon>Hexapoda</taxon>
        <taxon>Insecta</taxon>
        <taxon>Pterygota</taxon>
        <taxon>Neoptera</taxon>
        <taxon>Paraneoptera</taxon>
        <taxon>Hemiptera</taxon>
        <taxon>Sternorrhyncha</taxon>
        <taxon>Coccoidea</taxon>
        <taxon>Coccidae</taxon>
        <taxon>Parthenolecanium</taxon>
    </lineage>
</organism>
<proteinExistence type="predicted"/>
<dbReference type="EMBL" id="JBBCAQ010000032">
    <property type="protein sequence ID" value="KAK7583933.1"/>
    <property type="molecule type" value="Genomic_DNA"/>
</dbReference>
<dbReference type="AlphaFoldDB" id="A0AAN9TCU2"/>
<sequence>MLEFAPSRKSAFVRLPWTRVDNGDDAAPAQRKPSRKKSMRSSRPHSYHGKPATAAPLPKVCSATAGAAIPCGARPQPVAPFVRRKGATAVHDGVDGGGLTKAVGAAHCADDNKSVARHLTDKLLASLNCAYTNAFPSQLRRGASSSSADSGTPPTSPQQPLIEFGAGGGFADVSRTWRFHPFRMR</sequence>